<dbReference type="Gene3D" id="1.10.10.10">
    <property type="entry name" value="Winged helix-like DNA-binding domain superfamily/Winged helix DNA-binding domain"/>
    <property type="match status" value="1"/>
</dbReference>
<dbReference type="SMART" id="SM00345">
    <property type="entry name" value="HTH_GNTR"/>
    <property type="match status" value="1"/>
</dbReference>
<organism evidence="5 6">
    <name type="scientific">Gimesia chilikensis</name>
    <dbReference type="NCBI Taxonomy" id="2605989"/>
    <lineage>
        <taxon>Bacteria</taxon>
        <taxon>Pseudomonadati</taxon>
        <taxon>Planctomycetota</taxon>
        <taxon>Planctomycetia</taxon>
        <taxon>Planctomycetales</taxon>
        <taxon>Planctomycetaceae</taxon>
        <taxon>Gimesia</taxon>
    </lineage>
</organism>
<dbReference type="Gene3D" id="1.20.120.530">
    <property type="entry name" value="GntR ligand-binding domain-like"/>
    <property type="match status" value="1"/>
</dbReference>
<dbReference type="Pfam" id="PF07729">
    <property type="entry name" value="FCD"/>
    <property type="match status" value="1"/>
</dbReference>
<evidence type="ECO:0000259" key="4">
    <source>
        <dbReference type="PROSITE" id="PS50949"/>
    </source>
</evidence>
<dbReference type="Proteomes" id="UP000320421">
    <property type="component" value="Chromosome"/>
</dbReference>
<feature type="domain" description="HTH gntR-type" evidence="4">
    <location>
        <begin position="17"/>
        <end position="85"/>
    </location>
</feature>
<keyword evidence="1" id="KW-0805">Transcription regulation</keyword>
<dbReference type="SUPFAM" id="SSF46785">
    <property type="entry name" value="Winged helix' DNA-binding domain"/>
    <property type="match status" value="1"/>
</dbReference>
<dbReference type="SMART" id="SM00895">
    <property type="entry name" value="FCD"/>
    <property type="match status" value="1"/>
</dbReference>
<gene>
    <name evidence="5" type="primary">lutR_3</name>
    <name evidence="5" type="ORF">HG66A1_50070</name>
</gene>
<evidence type="ECO:0000256" key="3">
    <source>
        <dbReference type="ARBA" id="ARBA00023163"/>
    </source>
</evidence>
<evidence type="ECO:0000313" key="5">
    <source>
        <dbReference type="EMBL" id="QDT23191.1"/>
    </source>
</evidence>
<dbReference type="InterPro" id="IPR036390">
    <property type="entry name" value="WH_DNA-bd_sf"/>
</dbReference>
<dbReference type="EMBL" id="CP036266">
    <property type="protein sequence ID" value="QDT23191.1"/>
    <property type="molecule type" value="Genomic_DNA"/>
</dbReference>
<proteinExistence type="predicted"/>
<protein>
    <submittedName>
        <fullName evidence="5">HTH-type transcriptional regulator LutR</fullName>
    </submittedName>
</protein>
<keyword evidence="2" id="KW-0238">DNA-binding</keyword>
<dbReference type="InterPro" id="IPR000524">
    <property type="entry name" value="Tscrpt_reg_HTH_GntR"/>
</dbReference>
<evidence type="ECO:0000256" key="1">
    <source>
        <dbReference type="ARBA" id="ARBA00023015"/>
    </source>
</evidence>
<dbReference type="PANTHER" id="PTHR43537">
    <property type="entry name" value="TRANSCRIPTIONAL REGULATOR, GNTR FAMILY"/>
    <property type="match status" value="1"/>
</dbReference>
<dbReference type="OrthoDB" id="261145at2"/>
<dbReference type="Pfam" id="PF00392">
    <property type="entry name" value="GntR"/>
    <property type="match status" value="1"/>
</dbReference>
<dbReference type="InterPro" id="IPR008920">
    <property type="entry name" value="TF_FadR/GntR_C"/>
</dbReference>
<accession>A0A517PUZ2</accession>
<dbReference type="PROSITE" id="PS50949">
    <property type="entry name" value="HTH_GNTR"/>
    <property type="match status" value="1"/>
</dbReference>
<dbReference type="PANTHER" id="PTHR43537:SF51">
    <property type="entry name" value="HTH-TYPE TRANSCRIPTIONAL REGULATOR LGOR-RELATED"/>
    <property type="match status" value="1"/>
</dbReference>
<sequence>MPDPTDLLNSDSWATSFPKSSEIAEQICLRIQREKLVPGSYLGTVEKLTEEFGVSRSVIREAVGNLRGLGVITGRPKVGLSVAEGDIQSVLRKVLVPQTTCEKGWREVAQLRVVIELGSIPMVIQNITELQLDRLQEIVDEQHLLLENDQLSDGLLLKKFVEKDLLFHEALLQAANQELITQFHQVLMKYFQQGIDFFPLPTFQMVDEHQAVVDALRDRDCNLTIQSLTAHLKPIHSMLNTLEVSDASPSDDSFE</sequence>
<dbReference type="AlphaFoldDB" id="A0A517PUZ2"/>
<dbReference type="GO" id="GO:0003700">
    <property type="term" value="F:DNA-binding transcription factor activity"/>
    <property type="evidence" value="ECO:0007669"/>
    <property type="project" value="InterPro"/>
</dbReference>
<keyword evidence="3" id="KW-0804">Transcription</keyword>
<reference evidence="5 6" key="1">
    <citation type="submission" date="2019-02" db="EMBL/GenBank/DDBJ databases">
        <title>Deep-cultivation of Planctomycetes and their phenomic and genomic characterization uncovers novel biology.</title>
        <authorList>
            <person name="Wiegand S."/>
            <person name="Jogler M."/>
            <person name="Boedeker C."/>
            <person name="Pinto D."/>
            <person name="Vollmers J."/>
            <person name="Rivas-Marin E."/>
            <person name="Kohn T."/>
            <person name="Peeters S.H."/>
            <person name="Heuer A."/>
            <person name="Rast P."/>
            <person name="Oberbeckmann S."/>
            <person name="Bunk B."/>
            <person name="Jeske O."/>
            <person name="Meyerdierks A."/>
            <person name="Storesund J.E."/>
            <person name="Kallscheuer N."/>
            <person name="Luecker S."/>
            <person name="Lage O.M."/>
            <person name="Pohl T."/>
            <person name="Merkel B.J."/>
            <person name="Hornburger P."/>
            <person name="Mueller R.-W."/>
            <person name="Bruemmer F."/>
            <person name="Labrenz M."/>
            <person name="Spormann A.M."/>
            <person name="Op den Camp H."/>
            <person name="Overmann J."/>
            <person name="Amann R."/>
            <person name="Jetten M.S.M."/>
            <person name="Mascher T."/>
            <person name="Medema M.H."/>
            <person name="Devos D.P."/>
            <person name="Kaster A.-K."/>
            <person name="Ovreas L."/>
            <person name="Rohde M."/>
            <person name="Galperin M.Y."/>
            <person name="Jogler C."/>
        </authorList>
    </citation>
    <scope>NUCLEOTIDE SEQUENCE [LARGE SCALE GENOMIC DNA]</scope>
    <source>
        <strain evidence="5 6">HG66A1</strain>
    </source>
</reference>
<dbReference type="InterPro" id="IPR036388">
    <property type="entry name" value="WH-like_DNA-bd_sf"/>
</dbReference>
<dbReference type="RefSeq" id="WP_145190227.1">
    <property type="nucleotide sequence ID" value="NZ_CP036266.1"/>
</dbReference>
<keyword evidence="6" id="KW-1185">Reference proteome</keyword>
<name>A0A517PUZ2_9PLAN</name>
<dbReference type="SUPFAM" id="SSF48008">
    <property type="entry name" value="GntR ligand-binding domain-like"/>
    <property type="match status" value="1"/>
</dbReference>
<dbReference type="InterPro" id="IPR011711">
    <property type="entry name" value="GntR_C"/>
</dbReference>
<dbReference type="GO" id="GO:0003677">
    <property type="term" value="F:DNA binding"/>
    <property type="evidence" value="ECO:0007669"/>
    <property type="project" value="UniProtKB-KW"/>
</dbReference>
<dbReference type="CDD" id="cd07377">
    <property type="entry name" value="WHTH_GntR"/>
    <property type="match status" value="1"/>
</dbReference>
<evidence type="ECO:0000256" key="2">
    <source>
        <dbReference type="ARBA" id="ARBA00023125"/>
    </source>
</evidence>
<evidence type="ECO:0000313" key="6">
    <source>
        <dbReference type="Proteomes" id="UP000320421"/>
    </source>
</evidence>